<organism evidence="7 8">
    <name type="scientific">Multifurca ochricompacta</name>
    <dbReference type="NCBI Taxonomy" id="376703"/>
    <lineage>
        <taxon>Eukaryota</taxon>
        <taxon>Fungi</taxon>
        <taxon>Dikarya</taxon>
        <taxon>Basidiomycota</taxon>
        <taxon>Agaricomycotina</taxon>
        <taxon>Agaricomycetes</taxon>
        <taxon>Russulales</taxon>
        <taxon>Russulaceae</taxon>
        <taxon>Multifurca</taxon>
    </lineage>
</organism>
<dbReference type="GO" id="GO:0016363">
    <property type="term" value="C:nuclear matrix"/>
    <property type="evidence" value="ECO:0007669"/>
    <property type="project" value="UniProtKB-SubCell"/>
</dbReference>
<dbReference type="SMART" id="SM00102">
    <property type="entry name" value="ADF"/>
    <property type="match status" value="1"/>
</dbReference>
<dbReference type="SUPFAM" id="SSF55753">
    <property type="entry name" value="Actin depolymerizing proteins"/>
    <property type="match status" value="1"/>
</dbReference>
<dbReference type="GO" id="GO:0003779">
    <property type="term" value="F:actin binding"/>
    <property type="evidence" value="ECO:0007669"/>
    <property type="project" value="UniProtKB-KW"/>
</dbReference>
<reference evidence="7" key="1">
    <citation type="journal article" date="2022" name="New Phytol.">
        <title>Evolutionary transition to the ectomycorrhizal habit in the genomes of a hyperdiverse lineage of mushroom-forming fungi.</title>
        <authorList>
            <person name="Looney B."/>
            <person name="Miyauchi S."/>
            <person name="Morin E."/>
            <person name="Drula E."/>
            <person name="Courty P.E."/>
            <person name="Kohler A."/>
            <person name="Kuo A."/>
            <person name="LaButti K."/>
            <person name="Pangilinan J."/>
            <person name="Lipzen A."/>
            <person name="Riley R."/>
            <person name="Andreopoulos W."/>
            <person name="He G."/>
            <person name="Johnson J."/>
            <person name="Nolan M."/>
            <person name="Tritt A."/>
            <person name="Barry K.W."/>
            <person name="Grigoriev I.V."/>
            <person name="Nagy L.G."/>
            <person name="Hibbett D."/>
            <person name="Henrissat B."/>
            <person name="Matheny P.B."/>
            <person name="Labbe J."/>
            <person name="Martin F.M."/>
        </authorList>
    </citation>
    <scope>NUCLEOTIDE SEQUENCE</scope>
    <source>
        <strain evidence="7">BPL690</strain>
    </source>
</reference>
<dbReference type="Pfam" id="PF00241">
    <property type="entry name" value="Cofilin_ADF"/>
    <property type="match status" value="1"/>
</dbReference>
<evidence type="ECO:0000256" key="5">
    <source>
        <dbReference type="ARBA" id="ARBA00032427"/>
    </source>
</evidence>
<dbReference type="Proteomes" id="UP001203297">
    <property type="component" value="Unassembled WGS sequence"/>
</dbReference>
<gene>
    <name evidence="7" type="ORF">B0F90DRAFT_1809278</name>
</gene>
<sequence length="131" mass="14862">MSSGVTVHQDCLTVFQQLKLGKKFKYIIFNLNKAKTEIIKEKESNRTNLPEDQCRWAVYDLEFEKEDGGKRNKITFFSWTPDGAKVKDKMVAASSRDALRRALVGIALDIQGTDDSEVAYETVLDKAKRGN</sequence>
<dbReference type="InterPro" id="IPR017904">
    <property type="entry name" value="ADF/Cofilin"/>
</dbReference>
<protein>
    <recommendedName>
        <fullName evidence="3">Cofilin</fullName>
    </recommendedName>
    <alternativeName>
        <fullName evidence="5">Actin-depolymerizing factor 1</fullName>
    </alternativeName>
</protein>
<dbReference type="CDD" id="cd11286">
    <property type="entry name" value="ADF_cofilin_like"/>
    <property type="match status" value="1"/>
</dbReference>
<evidence type="ECO:0000313" key="7">
    <source>
        <dbReference type="EMBL" id="KAI0304457.1"/>
    </source>
</evidence>
<dbReference type="InterPro" id="IPR029006">
    <property type="entry name" value="ADF-H/Gelsolin-like_dom_sf"/>
</dbReference>
<dbReference type="AlphaFoldDB" id="A0AAD4M7R7"/>
<comment type="caution">
    <text evidence="7">The sequence shown here is derived from an EMBL/GenBank/DDBJ whole genome shotgun (WGS) entry which is preliminary data.</text>
</comment>
<feature type="domain" description="ADF-H" evidence="6">
    <location>
        <begin position="2"/>
        <end position="128"/>
    </location>
</feature>
<dbReference type="Gene3D" id="3.40.20.10">
    <property type="entry name" value="Severin"/>
    <property type="match status" value="1"/>
</dbReference>
<evidence type="ECO:0000256" key="2">
    <source>
        <dbReference type="ARBA" id="ARBA00006844"/>
    </source>
</evidence>
<dbReference type="PROSITE" id="PS51263">
    <property type="entry name" value="ADF_H"/>
    <property type="match status" value="1"/>
</dbReference>
<accession>A0AAD4M7R7</accession>
<dbReference type="EMBL" id="WTXG01000007">
    <property type="protein sequence ID" value="KAI0304457.1"/>
    <property type="molecule type" value="Genomic_DNA"/>
</dbReference>
<dbReference type="InterPro" id="IPR002108">
    <property type="entry name" value="ADF-H"/>
</dbReference>
<evidence type="ECO:0000256" key="4">
    <source>
        <dbReference type="ARBA" id="ARBA00023203"/>
    </source>
</evidence>
<keyword evidence="4" id="KW-0009">Actin-binding</keyword>
<proteinExistence type="inferred from homology"/>
<evidence type="ECO:0000259" key="6">
    <source>
        <dbReference type="PROSITE" id="PS51263"/>
    </source>
</evidence>
<evidence type="ECO:0000256" key="1">
    <source>
        <dbReference type="ARBA" id="ARBA00004109"/>
    </source>
</evidence>
<comment type="subcellular location">
    <subcellularLocation>
        <location evidence="1">Nucleus matrix</location>
    </subcellularLocation>
</comment>
<dbReference type="GO" id="GO:0015629">
    <property type="term" value="C:actin cytoskeleton"/>
    <property type="evidence" value="ECO:0007669"/>
    <property type="project" value="InterPro"/>
</dbReference>
<evidence type="ECO:0000256" key="3">
    <source>
        <dbReference type="ARBA" id="ARBA00015630"/>
    </source>
</evidence>
<name>A0AAD4M7R7_9AGAM</name>
<dbReference type="PANTHER" id="PTHR11913">
    <property type="entry name" value="COFILIN-RELATED"/>
    <property type="match status" value="1"/>
</dbReference>
<comment type="similarity">
    <text evidence="2">Belongs to the actin-binding proteins ADF family.</text>
</comment>
<keyword evidence="8" id="KW-1185">Reference proteome</keyword>
<evidence type="ECO:0000313" key="8">
    <source>
        <dbReference type="Proteomes" id="UP001203297"/>
    </source>
</evidence>
<dbReference type="GO" id="GO:0030042">
    <property type="term" value="P:actin filament depolymerization"/>
    <property type="evidence" value="ECO:0007669"/>
    <property type="project" value="InterPro"/>
</dbReference>